<feature type="compositionally biased region" description="Basic residues" evidence="17">
    <location>
        <begin position="1110"/>
        <end position="1119"/>
    </location>
</feature>
<evidence type="ECO:0000259" key="20">
    <source>
        <dbReference type="PROSITE" id="PS52014"/>
    </source>
</evidence>
<feature type="region of interest" description="Disordered" evidence="17">
    <location>
        <begin position="1349"/>
        <end position="1420"/>
    </location>
</feature>
<dbReference type="InterPro" id="IPR013083">
    <property type="entry name" value="Znf_RING/FYVE/PHD"/>
</dbReference>
<dbReference type="Gene3D" id="3.30.40.10">
    <property type="entry name" value="Zinc/RING finger domain, C3HC4 (zinc finger)"/>
    <property type="match status" value="2"/>
</dbReference>
<dbReference type="GO" id="GO:0008270">
    <property type="term" value="F:zinc ion binding"/>
    <property type="evidence" value="ECO:0007669"/>
    <property type="project" value="UniProtKB-KW"/>
</dbReference>
<dbReference type="SUPFAM" id="SSF57903">
    <property type="entry name" value="FYVE/PHD zinc finger"/>
    <property type="match status" value="2"/>
</dbReference>
<feature type="active site" description="Proton donor/acceptor" evidence="15">
    <location>
        <position position="830"/>
    </location>
</feature>
<dbReference type="GO" id="GO:0010484">
    <property type="term" value="F:histone H3 acetyltransferase activity"/>
    <property type="evidence" value="ECO:0007669"/>
    <property type="project" value="TreeGrafter"/>
</dbReference>
<dbReference type="EC" id="2.3.1.48" evidence="3"/>
<organism evidence="21 22">
    <name type="scientific">Galendromus occidentalis</name>
    <name type="common">western predatory mite</name>
    <dbReference type="NCBI Taxonomy" id="34638"/>
    <lineage>
        <taxon>Eukaryota</taxon>
        <taxon>Metazoa</taxon>
        <taxon>Ecdysozoa</taxon>
        <taxon>Arthropoda</taxon>
        <taxon>Chelicerata</taxon>
        <taxon>Arachnida</taxon>
        <taxon>Acari</taxon>
        <taxon>Parasitiformes</taxon>
        <taxon>Mesostigmata</taxon>
        <taxon>Gamasina</taxon>
        <taxon>Phytoseioidea</taxon>
        <taxon>Phytoseiidae</taxon>
        <taxon>Typhlodrominae</taxon>
        <taxon>Galendromus</taxon>
    </lineage>
</organism>
<dbReference type="InterPro" id="IPR002717">
    <property type="entry name" value="HAT_MYST-type"/>
</dbReference>
<evidence type="ECO:0000313" key="22">
    <source>
        <dbReference type="RefSeq" id="XP_028967851.1"/>
    </source>
</evidence>
<evidence type="ECO:0000256" key="6">
    <source>
        <dbReference type="ARBA" id="ARBA00022553"/>
    </source>
</evidence>
<dbReference type="InterPro" id="IPR016181">
    <property type="entry name" value="Acyl_CoA_acyltransferase"/>
</dbReference>
<feature type="compositionally biased region" description="Polar residues" evidence="17">
    <location>
        <begin position="1350"/>
        <end position="1359"/>
    </location>
</feature>
<feature type="compositionally biased region" description="Basic and acidic residues" evidence="17">
    <location>
        <begin position="1233"/>
        <end position="1242"/>
    </location>
</feature>
<sequence length="1546" mass="171302">MGGVDMYNLVTSAIRKIKGHKQRPSEDRISHILETLHGVSRAETLGFLEKATADGTLLRVEGPNGWCYRVQDDTLGPVKRKPASSKLNAKIKSGHAKKEADDDNAIIHRSTNLLNVVEQVLLSLGESASIVGLQKFIKRQYTLVEISSNQLLNRLRLAAKKGVIKKRLVRYNDQTYGLPTIHQESQNPASPLKAIAPFGSPTAPPKTFSSGKIESADGEADCAVCGQTDRRAQMCVCSKCSFAGHGACLKLGEIAQKTVAGRRWECSQCKRCLKCNQLGSEQASELLYCHSCDSMCHIHCLGSASPSKKHPRVAWRCNKCSATSAKKKARSIVNSLAKKIKQKNARNQFAGGNARKVSKLNARSKVPMKNTTVRTSIKKKKKEHRSKAEVQRPKISLKLTVELNDGLSRFFTPSDKRKPPKLREVHEEKHKVNNDEQNDQEAREKHATARGNKSTRQNTKNECNGVSHDTHDSSHYETAESSFDDDDDDRTMSSSATDASLGPSMPADIMGTRSNMKTGCRTKQKGSKKTADNFLAGLQLVKVSKKKTSHEPTTKKGILRRDHQLVVQRIKKLLPELHSANGGQKKSRRARNASLSSDSAVSEPSELSYVEEASTSISEDPPALPPGAVSKDAELFRLAQSLALKNIGAELLDPSQRCPGSIQFGPYSIETWYSSPYPQEYARLPKLYLCEFCLKYCKSKDTLKRHLLKCPLRHPPGTEIYRHDDISVFEVDGQANKIFCQQLCLLAKLFLDHKTLYYDVEPFLFYVLTTWDSKGAHLVGYFSKEKHCAQRYNVSCIMTMPQYQRRGFGRFLIDFSYLLSRTEGVAGTPEKPLSDLGRVSYQAYWRSSLLDSISELETTRINSPFQISNDTGLNVHDIAATLVLLDMIKEDRSSYERRIFFLDIDADVILSYMEKLEPKRKYRIPLHPESLRWTPLPFGASLLESSKGDTTGNEDAADVDPRRKKVKKRTTIAKPRMKQLPPKIEEAASCEETDVPADDDESTLGASESAKSRSRKSKEPKGKRPRSSNKRDIKSEVKEEILSANENGEDPEEPQTNKISRTRTPKPMEAEAGPRGKKNSVRGLVNSNDETTSEDDSFNQASKTSPGVRTPRKRIRRKTAASEPGEDEVDGDCNSMEITDASRLHAEVTEKRELVSSPEIVTEKKDVGGDLCSPLRSNRKRKPFVDSASPPKSAKRRTHFLNADGNPDVKVSGDINASTALETSTDITVDSSKQSEADKTDIDAEEEDELLFGSTSVESRPPVVRKSAVGNAKAKKKVHVMMRTAKRRRKRPLANSAAGTGNAHEGLSGSTSVGEKTIHGKSNGKAGGGAARQTLISSFVVPSPKLITTPIETPLTSTPLRMDRPVSDATEDDAGKTQAERVTPPEEITETKNGHPEPSLADSPMTNAPTTMVCLPPKKSRRRLLEDALLRRKSTDSKDNNLEAVRPACIGRRTRQSLELERQDEHQAIEAINRVTSNGQQELASGRVDQSCDIKEKDSNAAAAGAETNHDNTLRSTLETPPKKPIDEVEEPLQRKRSRPPKKDYR</sequence>
<evidence type="ECO:0000256" key="9">
    <source>
        <dbReference type="ARBA" id="ARBA00022771"/>
    </source>
</evidence>
<evidence type="ECO:0000256" key="14">
    <source>
        <dbReference type="ARBA" id="ARBA00023242"/>
    </source>
</evidence>
<feature type="compositionally biased region" description="Acidic residues" evidence="17">
    <location>
        <begin position="988"/>
        <end position="1002"/>
    </location>
</feature>
<keyword evidence="11" id="KW-0832">Ubl conjugation</keyword>
<feature type="region of interest" description="Disordered" evidence="17">
    <location>
        <begin position="944"/>
        <end position="1329"/>
    </location>
</feature>
<keyword evidence="8" id="KW-0479">Metal-binding</keyword>
<evidence type="ECO:0000256" key="15">
    <source>
        <dbReference type="PIRSR" id="PIRSR602717-51"/>
    </source>
</evidence>
<dbReference type="InterPro" id="IPR040706">
    <property type="entry name" value="Zf-MYST"/>
</dbReference>
<dbReference type="FunFam" id="3.30.60.60:FF:000001">
    <property type="entry name" value="Histone acetyltransferase"/>
    <property type="match status" value="1"/>
</dbReference>
<dbReference type="Proteomes" id="UP000694867">
    <property type="component" value="Unplaced"/>
</dbReference>
<proteinExistence type="inferred from homology"/>
<gene>
    <name evidence="22" type="primary">LOC100904571</name>
</gene>
<feature type="compositionally biased region" description="Basic and acidic residues" evidence="17">
    <location>
        <begin position="1140"/>
        <end position="1154"/>
    </location>
</feature>
<feature type="region of interest" description="Disordered" evidence="17">
    <location>
        <begin position="350"/>
        <end position="392"/>
    </location>
</feature>
<feature type="region of interest" description="Disordered" evidence="17">
    <location>
        <begin position="1473"/>
        <end position="1546"/>
    </location>
</feature>
<dbReference type="GO" id="GO:0005634">
    <property type="term" value="C:nucleus"/>
    <property type="evidence" value="ECO:0007669"/>
    <property type="project" value="UniProtKB-SubCell"/>
</dbReference>
<dbReference type="GO" id="GO:0003712">
    <property type="term" value="F:transcription coregulator activity"/>
    <property type="evidence" value="ECO:0007669"/>
    <property type="project" value="TreeGrafter"/>
</dbReference>
<evidence type="ECO:0000256" key="5">
    <source>
        <dbReference type="ARBA" id="ARBA00022499"/>
    </source>
</evidence>
<dbReference type="PROSITE" id="PS51726">
    <property type="entry name" value="MYST_HAT"/>
    <property type="match status" value="1"/>
</dbReference>
<keyword evidence="13" id="KW-0007">Acetylation</keyword>
<dbReference type="Pfam" id="PF17772">
    <property type="entry name" value="zf-MYST"/>
    <property type="match status" value="1"/>
</dbReference>
<dbReference type="InterPro" id="IPR011011">
    <property type="entry name" value="Znf_FYVE_PHD"/>
</dbReference>
<feature type="domain" description="SAMD1-like winged helix (WH)" evidence="20">
    <location>
        <begin position="1"/>
        <end position="74"/>
    </location>
</feature>
<feature type="compositionally biased region" description="Basic and acidic residues" evidence="17">
    <location>
        <begin position="1029"/>
        <end position="1041"/>
    </location>
</feature>
<evidence type="ECO:0000256" key="10">
    <source>
        <dbReference type="ARBA" id="ARBA00022833"/>
    </source>
</evidence>
<keyword evidence="7" id="KW-0808">Transferase</keyword>
<comment type="subcellular location">
    <subcellularLocation>
        <location evidence="1">Nucleus</location>
    </subcellularLocation>
</comment>
<dbReference type="InterPro" id="IPR001965">
    <property type="entry name" value="Znf_PHD"/>
</dbReference>
<evidence type="ECO:0000259" key="18">
    <source>
        <dbReference type="PROSITE" id="PS50016"/>
    </source>
</evidence>
<keyword evidence="14" id="KW-0539">Nucleus</keyword>
<feature type="compositionally biased region" description="Polar residues" evidence="17">
    <location>
        <begin position="1098"/>
        <end position="1107"/>
    </location>
</feature>
<dbReference type="GO" id="GO:0040029">
    <property type="term" value="P:epigenetic regulation of gene expression"/>
    <property type="evidence" value="ECO:0007669"/>
    <property type="project" value="UniProtKB-ARBA"/>
</dbReference>
<evidence type="ECO:0000256" key="7">
    <source>
        <dbReference type="ARBA" id="ARBA00022679"/>
    </source>
</evidence>
<feature type="region of interest" description="Disordered" evidence="17">
    <location>
        <begin position="576"/>
        <end position="606"/>
    </location>
</feature>
<keyword evidence="6" id="KW-0597">Phosphoprotein</keyword>
<dbReference type="RefSeq" id="XP_028967851.1">
    <property type="nucleotide sequence ID" value="XM_029112018.1"/>
</dbReference>
<dbReference type="Gene3D" id="3.40.630.30">
    <property type="match status" value="1"/>
</dbReference>
<feature type="compositionally biased region" description="Basic residues" evidence="17">
    <location>
        <begin position="962"/>
        <end position="977"/>
    </location>
</feature>
<evidence type="ECO:0000256" key="8">
    <source>
        <dbReference type="ARBA" id="ARBA00022723"/>
    </source>
</evidence>
<dbReference type="SMART" id="SM00249">
    <property type="entry name" value="PHD"/>
    <property type="match status" value="2"/>
</dbReference>
<dbReference type="KEGG" id="goe:100904571"/>
<evidence type="ECO:0000256" key="13">
    <source>
        <dbReference type="ARBA" id="ARBA00022990"/>
    </source>
</evidence>
<reference evidence="22" key="1">
    <citation type="submission" date="2025-08" db="UniProtKB">
        <authorList>
            <consortium name="RefSeq"/>
        </authorList>
    </citation>
    <scope>IDENTIFICATION</scope>
</reference>
<dbReference type="Gene3D" id="1.10.10.10">
    <property type="entry name" value="Winged helix-like DNA-binding domain superfamily/Winged helix DNA-binding domain"/>
    <property type="match status" value="1"/>
</dbReference>
<dbReference type="GO" id="GO:0006357">
    <property type="term" value="P:regulation of transcription by RNA polymerase II"/>
    <property type="evidence" value="ECO:0007669"/>
    <property type="project" value="TreeGrafter"/>
</dbReference>
<evidence type="ECO:0000256" key="11">
    <source>
        <dbReference type="ARBA" id="ARBA00022843"/>
    </source>
</evidence>
<dbReference type="InterPro" id="IPR019787">
    <property type="entry name" value="Znf_PHD-finger"/>
</dbReference>
<feature type="region of interest" description="Disordered" evidence="17">
    <location>
        <begin position="409"/>
        <end position="528"/>
    </location>
</feature>
<keyword evidence="4" id="KW-0678">Repressor</keyword>
<feature type="compositionally biased region" description="Basic and acidic residues" evidence="17">
    <location>
        <begin position="1490"/>
        <end position="1499"/>
    </location>
</feature>
<evidence type="ECO:0000256" key="16">
    <source>
        <dbReference type="PROSITE-ProRule" id="PRU00146"/>
    </source>
</evidence>
<keyword evidence="21" id="KW-1185">Reference proteome</keyword>
<evidence type="ECO:0000313" key="21">
    <source>
        <dbReference type="Proteomes" id="UP000694867"/>
    </source>
</evidence>
<dbReference type="GO" id="GO:0003682">
    <property type="term" value="F:chromatin binding"/>
    <property type="evidence" value="ECO:0007669"/>
    <property type="project" value="TreeGrafter"/>
</dbReference>
<feature type="compositionally biased region" description="Polar residues" evidence="17">
    <location>
        <begin position="1474"/>
        <end position="1483"/>
    </location>
</feature>
<accession>A0AAJ7SFM4</accession>
<evidence type="ECO:0000259" key="19">
    <source>
        <dbReference type="PROSITE" id="PS51726"/>
    </source>
</evidence>
<dbReference type="GO" id="GO:0070776">
    <property type="term" value="C:MOZ/MORF histone acetyltransferase complex"/>
    <property type="evidence" value="ECO:0007669"/>
    <property type="project" value="TreeGrafter"/>
</dbReference>
<dbReference type="InterPro" id="IPR050603">
    <property type="entry name" value="MYST_HAT"/>
</dbReference>
<dbReference type="GO" id="GO:0003677">
    <property type="term" value="F:DNA binding"/>
    <property type="evidence" value="ECO:0007669"/>
    <property type="project" value="InterPro"/>
</dbReference>
<feature type="compositionally biased region" description="Polar residues" evidence="17">
    <location>
        <begin position="593"/>
        <end position="602"/>
    </location>
</feature>
<dbReference type="Pfam" id="PF00628">
    <property type="entry name" value="PHD"/>
    <property type="match status" value="1"/>
</dbReference>
<dbReference type="PROSITE" id="PS52014">
    <property type="entry name" value="SAMD1_WH"/>
    <property type="match status" value="1"/>
</dbReference>
<dbReference type="GeneID" id="100904571"/>
<dbReference type="InterPro" id="IPR048589">
    <property type="entry name" value="SAMD1-like_WH"/>
</dbReference>
<dbReference type="Pfam" id="PF21524">
    <property type="entry name" value="SAMD1_WH"/>
    <property type="match status" value="1"/>
</dbReference>
<keyword evidence="9 16" id="KW-0863">Zinc-finger</keyword>
<dbReference type="SUPFAM" id="SSF55729">
    <property type="entry name" value="Acyl-CoA N-acyltransferases (Nat)"/>
    <property type="match status" value="1"/>
</dbReference>
<name>A0AAJ7SFM4_9ACAR</name>
<feature type="compositionally biased region" description="Basic and acidic residues" evidence="17">
    <location>
        <begin position="414"/>
        <end position="447"/>
    </location>
</feature>
<keyword evidence="5" id="KW-1017">Isopeptide bond</keyword>
<evidence type="ECO:0000256" key="2">
    <source>
        <dbReference type="ARBA" id="ARBA00010107"/>
    </source>
</evidence>
<protein>
    <recommendedName>
        <fullName evidence="3">histone acetyltransferase</fullName>
        <ecNumber evidence="3">2.3.1.48</ecNumber>
    </recommendedName>
</protein>
<dbReference type="Gene3D" id="3.30.60.60">
    <property type="entry name" value="N-acetyl transferase-like"/>
    <property type="match status" value="1"/>
</dbReference>
<feature type="compositionally biased region" description="Polar residues" evidence="17">
    <location>
        <begin position="1215"/>
        <end position="1232"/>
    </location>
</feature>
<feature type="compositionally biased region" description="Basic and acidic residues" evidence="17">
    <location>
        <begin position="468"/>
        <end position="478"/>
    </location>
</feature>
<dbReference type="Pfam" id="PF01853">
    <property type="entry name" value="MOZ_SAS"/>
    <property type="match status" value="1"/>
</dbReference>
<dbReference type="FunFam" id="3.40.630.30:FF:000001">
    <property type="entry name" value="Histone acetyltransferase"/>
    <property type="match status" value="1"/>
</dbReference>
<evidence type="ECO:0000256" key="12">
    <source>
        <dbReference type="ARBA" id="ARBA00022853"/>
    </source>
</evidence>
<evidence type="ECO:0000256" key="3">
    <source>
        <dbReference type="ARBA" id="ARBA00013184"/>
    </source>
</evidence>
<dbReference type="PROSITE" id="PS50016">
    <property type="entry name" value="ZF_PHD_2"/>
    <property type="match status" value="1"/>
</dbReference>
<feature type="domain" description="PHD-type" evidence="18">
    <location>
        <begin position="269"/>
        <end position="323"/>
    </location>
</feature>
<evidence type="ECO:0000256" key="17">
    <source>
        <dbReference type="SAM" id="MobiDB-lite"/>
    </source>
</evidence>
<keyword evidence="12" id="KW-0156">Chromatin regulator</keyword>
<keyword evidence="10" id="KW-0862">Zinc</keyword>
<dbReference type="PANTHER" id="PTHR10615:SF217">
    <property type="entry name" value="HISTONE ACETYLTRANSFERASE"/>
    <property type="match status" value="1"/>
</dbReference>
<dbReference type="InterPro" id="IPR036388">
    <property type="entry name" value="WH-like_DNA-bd_sf"/>
</dbReference>
<evidence type="ECO:0000256" key="1">
    <source>
        <dbReference type="ARBA" id="ARBA00004123"/>
    </source>
</evidence>
<feature type="domain" description="MYST-type HAT" evidence="19">
    <location>
        <begin position="654"/>
        <end position="935"/>
    </location>
</feature>
<feature type="compositionally biased region" description="Basic residues" evidence="17">
    <location>
        <begin position="376"/>
        <end position="385"/>
    </location>
</feature>
<dbReference type="PANTHER" id="PTHR10615">
    <property type="entry name" value="HISTONE ACETYLTRANSFERASE"/>
    <property type="match status" value="1"/>
</dbReference>
<feature type="compositionally biased region" description="Polar residues" evidence="17">
    <location>
        <begin position="451"/>
        <end position="464"/>
    </location>
</feature>
<feature type="compositionally biased region" description="Basic residues" evidence="17">
    <location>
        <begin position="1273"/>
        <end position="1292"/>
    </location>
</feature>
<comment type="similarity">
    <text evidence="2">Belongs to the MYST (SAS/MOZ) family.</text>
</comment>
<evidence type="ECO:0000256" key="4">
    <source>
        <dbReference type="ARBA" id="ARBA00022491"/>
    </source>
</evidence>
<dbReference type="CDD" id="cd15489">
    <property type="entry name" value="PHD_SF"/>
    <property type="match status" value="2"/>
</dbReference>